<name>A0A1Y5XZZ0_KIBAR</name>
<dbReference type="EMBL" id="FWXV01000007">
    <property type="protein sequence ID" value="SMD21443.1"/>
    <property type="molecule type" value="Genomic_DNA"/>
</dbReference>
<proteinExistence type="predicted"/>
<keyword evidence="1" id="KW-1133">Transmembrane helix</keyword>
<feature type="transmembrane region" description="Helical" evidence="1">
    <location>
        <begin position="221"/>
        <end position="241"/>
    </location>
</feature>
<dbReference type="AlphaFoldDB" id="A0A1Y5XZZ0"/>
<feature type="transmembrane region" description="Helical" evidence="1">
    <location>
        <begin position="77"/>
        <end position="97"/>
    </location>
</feature>
<evidence type="ECO:0000256" key="1">
    <source>
        <dbReference type="SAM" id="Phobius"/>
    </source>
</evidence>
<reference evidence="2 3" key="1">
    <citation type="submission" date="2017-04" db="EMBL/GenBank/DDBJ databases">
        <authorList>
            <person name="Afonso C.L."/>
            <person name="Miller P.J."/>
            <person name="Scott M.A."/>
            <person name="Spackman E."/>
            <person name="Goraichik I."/>
            <person name="Dimitrov K.M."/>
            <person name="Suarez D.L."/>
            <person name="Swayne D.E."/>
        </authorList>
    </citation>
    <scope>NUCLEOTIDE SEQUENCE [LARGE SCALE GENOMIC DNA]</scope>
    <source>
        <strain evidence="2 3">DSM 43828</strain>
    </source>
</reference>
<gene>
    <name evidence="2" type="ORF">SAMN05661093_06839</name>
</gene>
<protein>
    <submittedName>
        <fullName evidence="2">Uncharacterized protein</fullName>
    </submittedName>
</protein>
<feature type="transmembrane region" description="Helical" evidence="1">
    <location>
        <begin position="178"/>
        <end position="200"/>
    </location>
</feature>
<evidence type="ECO:0000313" key="2">
    <source>
        <dbReference type="EMBL" id="SMD21443.1"/>
    </source>
</evidence>
<organism evidence="2 3">
    <name type="scientific">Kibdelosporangium aridum</name>
    <dbReference type="NCBI Taxonomy" id="2030"/>
    <lineage>
        <taxon>Bacteria</taxon>
        <taxon>Bacillati</taxon>
        <taxon>Actinomycetota</taxon>
        <taxon>Actinomycetes</taxon>
        <taxon>Pseudonocardiales</taxon>
        <taxon>Pseudonocardiaceae</taxon>
        <taxon>Kibdelosporangium</taxon>
    </lineage>
</organism>
<accession>A0A1Y5XZZ0</accession>
<keyword evidence="3" id="KW-1185">Reference proteome</keyword>
<evidence type="ECO:0000313" key="3">
    <source>
        <dbReference type="Proteomes" id="UP000192674"/>
    </source>
</evidence>
<feature type="transmembrane region" description="Helical" evidence="1">
    <location>
        <begin position="261"/>
        <end position="281"/>
    </location>
</feature>
<feature type="transmembrane region" description="Helical" evidence="1">
    <location>
        <begin position="6"/>
        <end position="26"/>
    </location>
</feature>
<sequence>MHVDWTTVAIYAVVGTVLLVVLWPTVTSGRRFLRRWGVKDPTDEQSLLGRKYLLDRRLLYPPLLLATSFVTDGDNNFWPLLVLALLLAEIIGAFRPVRGPRAASLTRRTWSDLVQRWAVVLMLALAVLAVVVAVFGWIAAAWGQRVVSRYPAGGSWVTDGNVITQVADVQAKVSDSRWLFVLVSVVLATAAVLGVVWLAVRRGAIADLQVDAALRTRSARVAVGIGIAWMASSVVEANWLLESLRGIRWPEPEPWLLAGTGGLTRLTLPMWMIAVGGWIWVANPANRMPYVQSTQR</sequence>
<dbReference type="RefSeq" id="WP_084430824.1">
    <property type="nucleotide sequence ID" value="NZ_FWXV01000007.1"/>
</dbReference>
<dbReference type="OrthoDB" id="3693152at2"/>
<feature type="transmembrane region" description="Helical" evidence="1">
    <location>
        <begin position="117"/>
        <end position="140"/>
    </location>
</feature>
<dbReference type="Proteomes" id="UP000192674">
    <property type="component" value="Unassembled WGS sequence"/>
</dbReference>
<keyword evidence="1" id="KW-0472">Membrane</keyword>
<keyword evidence="1" id="KW-0812">Transmembrane</keyword>